<dbReference type="InterPro" id="IPR003593">
    <property type="entry name" value="AAA+_ATPase"/>
</dbReference>
<dbReference type="GO" id="GO:0006260">
    <property type="term" value="P:DNA replication"/>
    <property type="evidence" value="ECO:0007669"/>
    <property type="project" value="TreeGrafter"/>
</dbReference>
<evidence type="ECO:0000256" key="3">
    <source>
        <dbReference type="ARBA" id="ARBA00022840"/>
    </source>
</evidence>
<dbReference type="InterPro" id="IPR047661">
    <property type="entry name" value="IstB"/>
</dbReference>
<dbReference type="PIRSF" id="PIRSF003073">
    <property type="entry name" value="DNAC_TnpB_IstB"/>
    <property type="match status" value="1"/>
</dbReference>
<comment type="similarity">
    <text evidence="1">Belongs to the IS21/IS1162 putative ATP-binding protein family.</text>
</comment>
<dbReference type="PANTHER" id="PTHR30050">
    <property type="entry name" value="CHROMOSOMAL REPLICATION INITIATOR PROTEIN DNAA"/>
    <property type="match status" value="1"/>
</dbReference>
<sequence>MALEQLLNRLKMEHLQVSLDSLCEHASKQDLNYREFLEQALLQEWGGRHQKGLESRLKQARLPWIKTLEQFDFSFQPSIDHKIVRELAGLGFVERGENVVLLGPPGVGKTHLAVALAVKAAEAGHRVLFMTLDRLVSTLLRARQENRLDRQLQQLTYPKVLVLDEMGYLPMTREEASLFFRLINRRYERASTILTSNKSFMDWGEIFGDQVIATAILDRLLHHSTTLNIKGESYRLKDKRRAGLVTTPTTKEDEPSHEPESVPMKEH</sequence>
<dbReference type="NCBIfam" id="NF038214">
    <property type="entry name" value="IS21_help_AAA"/>
    <property type="match status" value="1"/>
</dbReference>
<evidence type="ECO:0000256" key="1">
    <source>
        <dbReference type="ARBA" id="ARBA00008059"/>
    </source>
</evidence>
<dbReference type="Gene3D" id="3.40.50.300">
    <property type="entry name" value="P-loop containing nucleotide triphosphate hydrolases"/>
    <property type="match status" value="1"/>
</dbReference>
<evidence type="ECO:0000313" key="7">
    <source>
        <dbReference type="Proteomes" id="UP000295212"/>
    </source>
</evidence>
<evidence type="ECO:0000256" key="2">
    <source>
        <dbReference type="ARBA" id="ARBA00022741"/>
    </source>
</evidence>
<keyword evidence="2" id="KW-0547">Nucleotide-binding</keyword>
<dbReference type="GO" id="GO:0005524">
    <property type="term" value="F:ATP binding"/>
    <property type="evidence" value="ECO:0007669"/>
    <property type="project" value="UniProtKB-KW"/>
</dbReference>
<dbReference type="Proteomes" id="UP000295212">
    <property type="component" value="Unassembled WGS sequence"/>
</dbReference>
<evidence type="ECO:0000259" key="5">
    <source>
        <dbReference type="SMART" id="SM00382"/>
    </source>
</evidence>
<dbReference type="InterPro" id="IPR028350">
    <property type="entry name" value="DNAC/IstB-like"/>
</dbReference>
<dbReference type="InterPro" id="IPR027417">
    <property type="entry name" value="P-loop_NTPase"/>
</dbReference>
<dbReference type="EMBL" id="SNZJ01000005">
    <property type="protein sequence ID" value="TDR55830.1"/>
    <property type="molecule type" value="Genomic_DNA"/>
</dbReference>
<dbReference type="Pfam" id="PF01695">
    <property type="entry name" value="IstB_IS21"/>
    <property type="match status" value="1"/>
</dbReference>
<dbReference type="InterPro" id="IPR002611">
    <property type="entry name" value="IstB_ATP-bd"/>
</dbReference>
<organism evidence="6 7">
    <name type="scientific">Halomonas ventosae</name>
    <dbReference type="NCBI Taxonomy" id="229007"/>
    <lineage>
        <taxon>Bacteria</taxon>
        <taxon>Pseudomonadati</taxon>
        <taxon>Pseudomonadota</taxon>
        <taxon>Gammaproteobacteria</taxon>
        <taxon>Oceanospirillales</taxon>
        <taxon>Halomonadaceae</taxon>
        <taxon>Halomonas</taxon>
    </lineage>
</organism>
<keyword evidence="3" id="KW-0067">ATP-binding</keyword>
<reference evidence="6 7" key="1">
    <citation type="submission" date="2019-03" db="EMBL/GenBank/DDBJ databases">
        <title>Genomic Encyclopedia of Type Strains, Phase III (KMG-III): the genomes of soil and plant-associated and newly described type strains.</title>
        <authorList>
            <person name="Whitman W."/>
        </authorList>
    </citation>
    <scope>NUCLEOTIDE SEQUENCE [LARGE SCALE GENOMIC DNA]</scope>
    <source>
        <strain evidence="6 7">CECT 5797</strain>
    </source>
</reference>
<feature type="domain" description="AAA+ ATPase" evidence="5">
    <location>
        <begin position="95"/>
        <end position="227"/>
    </location>
</feature>
<dbReference type="CDD" id="cd00009">
    <property type="entry name" value="AAA"/>
    <property type="match status" value="1"/>
</dbReference>
<comment type="caution">
    <text evidence="6">The sequence shown here is derived from an EMBL/GenBank/DDBJ whole genome shotgun (WGS) entry which is preliminary data.</text>
</comment>
<evidence type="ECO:0000256" key="4">
    <source>
        <dbReference type="SAM" id="MobiDB-lite"/>
    </source>
</evidence>
<dbReference type="SMART" id="SM00382">
    <property type="entry name" value="AAA"/>
    <property type="match status" value="1"/>
</dbReference>
<accession>A0A4R6ZSZ4</accession>
<dbReference type="SUPFAM" id="SSF52540">
    <property type="entry name" value="P-loop containing nucleoside triphosphate hydrolases"/>
    <property type="match status" value="1"/>
</dbReference>
<proteinExistence type="inferred from homology"/>
<feature type="region of interest" description="Disordered" evidence="4">
    <location>
        <begin position="240"/>
        <end position="267"/>
    </location>
</feature>
<protein>
    <submittedName>
        <fullName evidence="6">IstB transposition helper protein</fullName>
    </submittedName>
</protein>
<dbReference type="PANTHER" id="PTHR30050:SF4">
    <property type="entry name" value="ATP-BINDING PROTEIN RV3427C IN INSERTION SEQUENCE-RELATED"/>
    <property type="match status" value="1"/>
</dbReference>
<name>A0A4R6ZSZ4_9GAMM</name>
<dbReference type="AlphaFoldDB" id="A0A4R6ZSZ4"/>
<feature type="compositionally biased region" description="Basic and acidic residues" evidence="4">
    <location>
        <begin position="250"/>
        <end position="267"/>
    </location>
</feature>
<evidence type="ECO:0000313" key="6">
    <source>
        <dbReference type="EMBL" id="TDR55830.1"/>
    </source>
</evidence>
<gene>
    <name evidence="6" type="ORF">DFP85_1052</name>
</gene>